<sequence length="254" mass="25462">DADGDVVAKSVIVTQTANPGEQKILEGSGGGTDYRGFTVPGTLAQSLLYELPDGEPTANDVFLIAAAGGEESALSYGTFHTDNFSVAGGDITIKDLGVAIAEINASGSPGAGNFLRGDGSWQAVSASADTGGGEGAVQFNASGALESDANIVWNNTTKTLIFIVNGANEAIEIGDGTHNPSAGTHFYVEGAVEFDGELDAGGGVDVPTSAGYQVGNAQIDFDDMAGSAVPPLPADSIDTLTEIAAALKSSDDAT</sequence>
<dbReference type="EMBL" id="BARS01040492">
    <property type="protein sequence ID" value="GAG36271.1"/>
    <property type="molecule type" value="Genomic_DNA"/>
</dbReference>
<accession>X0YHG2</accession>
<feature type="non-terminal residue" evidence="1">
    <location>
        <position position="1"/>
    </location>
</feature>
<comment type="caution">
    <text evidence="1">The sequence shown here is derived from an EMBL/GenBank/DDBJ whole genome shotgun (WGS) entry which is preliminary data.</text>
</comment>
<dbReference type="AlphaFoldDB" id="X0YHG2"/>
<name>X0YHG2_9ZZZZ</name>
<feature type="non-terminal residue" evidence="1">
    <location>
        <position position="254"/>
    </location>
</feature>
<proteinExistence type="predicted"/>
<organism evidence="1">
    <name type="scientific">marine sediment metagenome</name>
    <dbReference type="NCBI Taxonomy" id="412755"/>
    <lineage>
        <taxon>unclassified sequences</taxon>
        <taxon>metagenomes</taxon>
        <taxon>ecological metagenomes</taxon>
    </lineage>
</organism>
<gene>
    <name evidence="1" type="ORF">S01H1_61708</name>
</gene>
<evidence type="ECO:0000313" key="1">
    <source>
        <dbReference type="EMBL" id="GAG36271.1"/>
    </source>
</evidence>
<protein>
    <submittedName>
        <fullName evidence="1">Uncharacterized protein</fullName>
    </submittedName>
</protein>
<reference evidence="1" key="1">
    <citation type="journal article" date="2014" name="Front. Microbiol.">
        <title>High frequency of phylogenetically diverse reductive dehalogenase-homologous genes in deep subseafloor sedimentary metagenomes.</title>
        <authorList>
            <person name="Kawai M."/>
            <person name="Futagami T."/>
            <person name="Toyoda A."/>
            <person name="Takaki Y."/>
            <person name="Nishi S."/>
            <person name="Hori S."/>
            <person name="Arai W."/>
            <person name="Tsubouchi T."/>
            <person name="Morono Y."/>
            <person name="Uchiyama I."/>
            <person name="Ito T."/>
            <person name="Fujiyama A."/>
            <person name="Inagaki F."/>
            <person name="Takami H."/>
        </authorList>
    </citation>
    <scope>NUCLEOTIDE SEQUENCE</scope>
    <source>
        <strain evidence="1">Expedition CK06-06</strain>
    </source>
</reference>